<feature type="transmembrane region" description="Helical" evidence="7">
    <location>
        <begin position="400"/>
        <end position="420"/>
    </location>
</feature>
<comment type="caution">
    <text evidence="9">The sequence shown here is derived from an EMBL/GenBank/DDBJ whole genome shotgun (WGS) entry which is preliminary data.</text>
</comment>
<evidence type="ECO:0000256" key="6">
    <source>
        <dbReference type="ARBA" id="ARBA00023136"/>
    </source>
</evidence>
<dbReference type="Pfam" id="PF00535">
    <property type="entry name" value="Glycos_transf_2"/>
    <property type="match status" value="1"/>
</dbReference>
<dbReference type="GO" id="GO:0050501">
    <property type="term" value="F:hyaluronan synthase activity"/>
    <property type="evidence" value="ECO:0007669"/>
    <property type="project" value="TreeGrafter"/>
</dbReference>
<feature type="transmembrane region" description="Helical" evidence="7">
    <location>
        <begin position="370"/>
        <end position="394"/>
    </location>
</feature>
<reference evidence="9" key="1">
    <citation type="journal article" date="2015" name="Nature">
        <title>Complex archaea that bridge the gap between prokaryotes and eukaryotes.</title>
        <authorList>
            <person name="Spang A."/>
            <person name="Saw J.H."/>
            <person name="Jorgensen S.L."/>
            <person name="Zaremba-Niedzwiedzka K."/>
            <person name="Martijn J."/>
            <person name="Lind A.E."/>
            <person name="van Eijk R."/>
            <person name="Schleper C."/>
            <person name="Guy L."/>
            <person name="Ettema T.J."/>
        </authorList>
    </citation>
    <scope>NUCLEOTIDE SEQUENCE</scope>
</reference>
<keyword evidence="6 7" id="KW-0472">Membrane</keyword>
<dbReference type="GO" id="GO:0030213">
    <property type="term" value="P:hyaluronan biosynthetic process"/>
    <property type="evidence" value="ECO:0007669"/>
    <property type="project" value="TreeGrafter"/>
</dbReference>
<dbReference type="GO" id="GO:0085029">
    <property type="term" value="P:extracellular matrix assembly"/>
    <property type="evidence" value="ECO:0007669"/>
    <property type="project" value="TreeGrafter"/>
</dbReference>
<evidence type="ECO:0000256" key="7">
    <source>
        <dbReference type="SAM" id="Phobius"/>
    </source>
</evidence>
<dbReference type="EMBL" id="LAZR01008552">
    <property type="protein sequence ID" value="KKM78048.1"/>
    <property type="molecule type" value="Genomic_DNA"/>
</dbReference>
<organism evidence="9">
    <name type="scientific">marine sediment metagenome</name>
    <dbReference type="NCBI Taxonomy" id="412755"/>
    <lineage>
        <taxon>unclassified sequences</taxon>
        <taxon>metagenomes</taxon>
        <taxon>ecological metagenomes</taxon>
    </lineage>
</organism>
<evidence type="ECO:0000256" key="2">
    <source>
        <dbReference type="ARBA" id="ARBA00006782"/>
    </source>
</evidence>
<dbReference type="PANTHER" id="PTHR22913:SF12">
    <property type="entry name" value="MANNURONAN SYNTHASE"/>
    <property type="match status" value="1"/>
</dbReference>
<evidence type="ECO:0000256" key="5">
    <source>
        <dbReference type="ARBA" id="ARBA00022679"/>
    </source>
</evidence>
<dbReference type="SUPFAM" id="SSF53448">
    <property type="entry name" value="Nucleotide-diphospho-sugar transferases"/>
    <property type="match status" value="1"/>
</dbReference>
<evidence type="ECO:0000259" key="8">
    <source>
        <dbReference type="Pfam" id="PF00535"/>
    </source>
</evidence>
<dbReference type="GO" id="GO:0005886">
    <property type="term" value="C:plasma membrane"/>
    <property type="evidence" value="ECO:0007669"/>
    <property type="project" value="UniProtKB-SubCell"/>
</dbReference>
<feature type="domain" description="Glycosyltransferase 2-like" evidence="8">
    <location>
        <begin position="112"/>
        <end position="280"/>
    </location>
</feature>
<keyword evidence="3" id="KW-1003">Cell membrane</keyword>
<evidence type="ECO:0000313" key="9">
    <source>
        <dbReference type="EMBL" id="KKM78048.1"/>
    </source>
</evidence>
<keyword evidence="7" id="KW-0812">Transmembrane</keyword>
<dbReference type="InterPro" id="IPR029044">
    <property type="entry name" value="Nucleotide-diphossugar_trans"/>
</dbReference>
<evidence type="ECO:0000256" key="3">
    <source>
        <dbReference type="ARBA" id="ARBA00022475"/>
    </source>
</evidence>
<proteinExistence type="inferred from homology"/>
<keyword evidence="4" id="KW-0328">Glycosyltransferase</keyword>
<accession>A0A0F9K7U3</accession>
<comment type="subcellular location">
    <subcellularLocation>
        <location evidence="1">Cell membrane</location>
    </subcellularLocation>
</comment>
<protein>
    <recommendedName>
        <fullName evidence="8">Glycosyltransferase 2-like domain-containing protein</fullName>
    </recommendedName>
</protein>
<keyword evidence="5" id="KW-0808">Transferase</keyword>
<comment type="similarity">
    <text evidence="2">Belongs to the NodC/HAS family.</text>
</comment>
<name>A0A0F9K7U3_9ZZZZ</name>
<sequence>MQEKTFDKLELETQPKNSLFDLPYIKERADPILIIFIILTSSFIIFVAIKFRIFHMWAEFLGSNLFLRISTYPLLISAVIIGSGIIFRTIIWFRYKPQTIEPGESVNWPFVSVIMPALNEEELIEKSIASIFKSNYPQDKFEVICINDGSTDLTFYYMMRAKQIYGDRLEIVNFRENLGKRKALYVGLKKSRGEIIVSVDTDSKIGRSAIRNLVIPLIKDEGTGAVAGRVAVLNEKENFLTRMLSVRYSISFNFGRAYQSVYGAVFCCPGALTAYRKNVLLKFINEWVNQKFLKTPCTYGEDRALTTQILKAGYMTRFQSNACVYTKVPTGLAQMIRMYLRWTRSYIRESILFAKFMFSKYRKKHRVMPIFDFIFLNILHPFHIFSLGIIIYSFCVHPLFILRHIAFLVIISFFLSLYYLRTNKNLSFLYGIPYALITAFCLWWIVPFAALSMKSQSWMTR</sequence>
<dbReference type="InterPro" id="IPR001173">
    <property type="entry name" value="Glyco_trans_2-like"/>
</dbReference>
<evidence type="ECO:0000256" key="1">
    <source>
        <dbReference type="ARBA" id="ARBA00004236"/>
    </source>
</evidence>
<feature type="transmembrane region" description="Helical" evidence="7">
    <location>
        <begin position="32"/>
        <end position="53"/>
    </location>
</feature>
<keyword evidence="7" id="KW-1133">Transmembrane helix</keyword>
<feature type="transmembrane region" description="Helical" evidence="7">
    <location>
        <begin position="432"/>
        <end position="451"/>
    </location>
</feature>
<dbReference type="Gene3D" id="3.90.550.10">
    <property type="entry name" value="Spore Coat Polysaccharide Biosynthesis Protein SpsA, Chain A"/>
    <property type="match status" value="1"/>
</dbReference>
<dbReference type="PANTHER" id="PTHR22913">
    <property type="entry name" value="HYALURONAN SYNTHASE"/>
    <property type="match status" value="1"/>
</dbReference>
<feature type="transmembrane region" description="Helical" evidence="7">
    <location>
        <begin position="65"/>
        <end position="87"/>
    </location>
</feature>
<dbReference type="CDD" id="cd06423">
    <property type="entry name" value="CESA_like"/>
    <property type="match status" value="1"/>
</dbReference>
<evidence type="ECO:0000256" key="4">
    <source>
        <dbReference type="ARBA" id="ARBA00022676"/>
    </source>
</evidence>
<dbReference type="AlphaFoldDB" id="A0A0F9K7U3"/>
<gene>
    <name evidence="9" type="ORF">LCGC14_1363890</name>
</gene>